<evidence type="ECO:0000313" key="5">
    <source>
        <dbReference type="EMBL" id="SFR87815.1"/>
    </source>
</evidence>
<protein>
    <submittedName>
        <fullName evidence="5">Serine O-acetyltransferase</fullName>
    </submittedName>
</protein>
<comment type="similarity">
    <text evidence="1">Belongs to the transferase hexapeptide repeat family.</text>
</comment>
<evidence type="ECO:0000313" key="6">
    <source>
        <dbReference type="Proteomes" id="UP000198824"/>
    </source>
</evidence>
<evidence type="ECO:0000256" key="3">
    <source>
        <dbReference type="ARBA" id="ARBA00022737"/>
    </source>
</evidence>
<dbReference type="Pfam" id="PF00132">
    <property type="entry name" value="Hexapep"/>
    <property type="match status" value="1"/>
</dbReference>
<dbReference type="Gene3D" id="2.160.10.10">
    <property type="entry name" value="Hexapeptide repeat proteins"/>
    <property type="match status" value="1"/>
</dbReference>
<keyword evidence="4" id="KW-0012">Acyltransferase</keyword>
<sequence>MGSCVSYVKSDLFRYAGRVSAGAFLHYYLRHLGFRYSVWLRLTHASNPLVAVLAKARHRALSHKLGIQIPSALPIGYGLLIPHPMCIVVNSSARIGDNCTLGHCVTFGSASKAAARVGDGVFIGPHAVLVEEVTIGSGATIGAGSVVVKDVDAGDTVAGNPARRIGSSEGALIKNRWSVAR</sequence>
<dbReference type="InterPro" id="IPR045304">
    <property type="entry name" value="LbH_SAT"/>
</dbReference>
<organism evidence="5 6">
    <name type="scientific">Sphingomonas jatrophae</name>
    <dbReference type="NCBI Taxonomy" id="1166337"/>
    <lineage>
        <taxon>Bacteria</taxon>
        <taxon>Pseudomonadati</taxon>
        <taxon>Pseudomonadota</taxon>
        <taxon>Alphaproteobacteria</taxon>
        <taxon>Sphingomonadales</taxon>
        <taxon>Sphingomonadaceae</taxon>
        <taxon>Sphingomonas</taxon>
    </lineage>
</organism>
<gene>
    <name evidence="5" type="ORF">SAMN05192580_1470</name>
</gene>
<dbReference type="InterPro" id="IPR011004">
    <property type="entry name" value="Trimer_LpxA-like_sf"/>
</dbReference>
<keyword evidence="3" id="KW-0677">Repeat</keyword>
<dbReference type="Proteomes" id="UP000198824">
    <property type="component" value="Unassembled WGS sequence"/>
</dbReference>
<name>A0A1I6K959_9SPHN</name>
<dbReference type="GO" id="GO:0016746">
    <property type="term" value="F:acyltransferase activity"/>
    <property type="evidence" value="ECO:0007669"/>
    <property type="project" value="UniProtKB-KW"/>
</dbReference>
<accession>A0A1I6K959</accession>
<evidence type="ECO:0000256" key="1">
    <source>
        <dbReference type="ARBA" id="ARBA00007274"/>
    </source>
</evidence>
<evidence type="ECO:0000256" key="2">
    <source>
        <dbReference type="ARBA" id="ARBA00022679"/>
    </source>
</evidence>
<dbReference type="InterPro" id="IPR001451">
    <property type="entry name" value="Hexapep"/>
</dbReference>
<dbReference type="EMBL" id="FOZG01000001">
    <property type="protein sequence ID" value="SFR87815.1"/>
    <property type="molecule type" value="Genomic_DNA"/>
</dbReference>
<keyword evidence="2 5" id="KW-0808">Transferase</keyword>
<dbReference type="AlphaFoldDB" id="A0A1I6K959"/>
<dbReference type="STRING" id="1166337.SAMN05192580_1470"/>
<dbReference type="PROSITE" id="PS00101">
    <property type="entry name" value="HEXAPEP_TRANSFERASES"/>
    <property type="match status" value="1"/>
</dbReference>
<dbReference type="CDD" id="cd03354">
    <property type="entry name" value="LbH_SAT"/>
    <property type="match status" value="1"/>
</dbReference>
<dbReference type="SUPFAM" id="SSF51161">
    <property type="entry name" value="Trimeric LpxA-like enzymes"/>
    <property type="match status" value="1"/>
</dbReference>
<dbReference type="InterPro" id="IPR018357">
    <property type="entry name" value="Hexapep_transf_CS"/>
</dbReference>
<proteinExistence type="inferred from homology"/>
<dbReference type="PANTHER" id="PTHR42811">
    <property type="entry name" value="SERINE ACETYLTRANSFERASE"/>
    <property type="match status" value="1"/>
</dbReference>
<evidence type="ECO:0000256" key="4">
    <source>
        <dbReference type="ARBA" id="ARBA00023315"/>
    </source>
</evidence>
<reference evidence="5 6" key="1">
    <citation type="submission" date="2016-10" db="EMBL/GenBank/DDBJ databases">
        <authorList>
            <person name="de Groot N.N."/>
        </authorList>
    </citation>
    <scope>NUCLEOTIDE SEQUENCE [LARGE SCALE GENOMIC DNA]</scope>
    <source>
        <strain evidence="5 6">S5-249</strain>
    </source>
</reference>
<keyword evidence="6" id="KW-1185">Reference proteome</keyword>